<feature type="chain" id="PRO_5013320287" evidence="1">
    <location>
        <begin position="21"/>
        <end position="569"/>
    </location>
</feature>
<dbReference type="STRING" id="550983.A4R26_23825"/>
<proteinExistence type="predicted"/>
<accession>A0A1V9FGR6</accession>
<reference evidence="3" key="1">
    <citation type="submission" date="2016-04" db="EMBL/GenBank/DDBJ databases">
        <authorList>
            <person name="Chen L."/>
            <person name="Zhuang W."/>
            <person name="Wang G."/>
        </authorList>
    </citation>
    <scope>NUCLEOTIDE SEQUENCE [LARGE SCALE GENOMIC DNA]</scope>
    <source>
        <strain evidence="3">208</strain>
    </source>
</reference>
<dbReference type="SUPFAM" id="SSF55486">
    <property type="entry name" value="Metalloproteases ('zincins'), catalytic domain"/>
    <property type="match status" value="1"/>
</dbReference>
<protein>
    <submittedName>
        <fullName evidence="2">X-Pro dipeptidyl-peptidase</fullName>
    </submittedName>
</protein>
<dbReference type="RefSeq" id="WP_081167019.1">
    <property type="nucleotide sequence ID" value="NZ_LWBP01000191.1"/>
</dbReference>
<dbReference type="PANTHER" id="PTHR33361:SF2">
    <property type="entry name" value="DUF885 DOMAIN-CONTAINING PROTEIN"/>
    <property type="match status" value="1"/>
</dbReference>
<evidence type="ECO:0000256" key="1">
    <source>
        <dbReference type="SAM" id="SignalP"/>
    </source>
</evidence>
<organism evidence="2 3">
    <name type="scientific">Niastella populi</name>
    <dbReference type="NCBI Taxonomy" id="550983"/>
    <lineage>
        <taxon>Bacteria</taxon>
        <taxon>Pseudomonadati</taxon>
        <taxon>Bacteroidota</taxon>
        <taxon>Chitinophagia</taxon>
        <taxon>Chitinophagales</taxon>
        <taxon>Chitinophagaceae</taxon>
        <taxon>Niastella</taxon>
    </lineage>
</organism>
<comment type="caution">
    <text evidence="2">The sequence shown here is derived from an EMBL/GenBank/DDBJ whole genome shotgun (WGS) entry which is preliminary data.</text>
</comment>
<evidence type="ECO:0000313" key="3">
    <source>
        <dbReference type="Proteomes" id="UP000192276"/>
    </source>
</evidence>
<dbReference type="Proteomes" id="UP000192276">
    <property type="component" value="Unassembled WGS sequence"/>
</dbReference>
<dbReference type="InterPro" id="IPR010281">
    <property type="entry name" value="DUF885"/>
</dbReference>
<evidence type="ECO:0000313" key="2">
    <source>
        <dbReference type="EMBL" id="OQP57558.1"/>
    </source>
</evidence>
<name>A0A1V9FGR6_9BACT</name>
<keyword evidence="1" id="KW-0732">Signal</keyword>
<sequence length="569" mass="66357">MRKIPILILCMVLEAMRSNAQSPLYQQTSEVNNLMARYEADRGSIHRFYFVENSPERRNRLMTLVSDYLKQVQQLKYEDLPAGSRVDYVLFKRNLDEQQRVLNVEKKEYEQLNTWFPFAATIYEMEKYRRRGPQPDAQQWAAQMKEITISIGKLSKSLEKDSAITINLIRRAQGVVKGFQTALKSVNDFYSGYDPAYTWWLPDPFKKLDTAIAAYAQLWQQKAKSAPGGKDDGSGIIGYPIGKEEIIRQLQLEFIPYTPEELIDIANKEFAWCDAEMLKATQEMGLGKDWKAALEKVKNTYVAPGKQPGAIMKLYDESVAFLKKNNLLTIPPMAEETWRMIMMTPERQLVNPFFTGGEVLSISYPTNTMEEDDKMMSMRGNNPHFSRATVHHELIAGHHLQGFMNNRYKVYRNFDTPFWIEGWALYWEMLLWDLKFPQSPEDRVGMLFWRMHRCARIIFSLNYHLGKWTPQQCIDFLVDRVGHERANAEGEVRRSFVGGYSPLYQLAYMIGGLQFYTMKKELVDSGKMTYAQYHDAVLHENSMPVSMVRAIITNQRIAKDYKAEWKFYR</sequence>
<dbReference type="OrthoDB" id="9760040at2"/>
<dbReference type="AlphaFoldDB" id="A0A1V9FGR6"/>
<dbReference type="Pfam" id="PF05960">
    <property type="entry name" value="DUF885"/>
    <property type="match status" value="1"/>
</dbReference>
<dbReference type="EMBL" id="LWBP01000191">
    <property type="protein sequence ID" value="OQP57558.1"/>
    <property type="molecule type" value="Genomic_DNA"/>
</dbReference>
<dbReference type="PANTHER" id="PTHR33361">
    <property type="entry name" value="GLR0591 PROTEIN"/>
    <property type="match status" value="1"/>
</dbReference>
<gene>
    <name evidence="2" type="ORF">A4R26_23825</name>
</gene>
<keyword evidence="3" id="KW-1185">Reference proteome</keyword>
<feature type="signal peptide" evidence="1">
    <location>
        <begin position="1"/>
        <end position="20"/>
    </location>
</feature>